<dbReference type="EMBL" id="CAXAMM010003002">
    <property type="protein sequence ID" value="CAK8998156.1"/>
    <property type="molecule type" value="Genomic_DNA"/>
</dbReference>
<organism evidence="1 2">
    <name type="scientific">Durusdinium trenchii</name>
    <dbReference type="NCBI Taxonomy" id="1381693"/>
    <lineage>
        <taxon>Eukaryota</taxon>
        <taxon>Sar</taxon>
        <taxon>Alveolata</taxon>
        <taxon>Dinophyceae</taxon>
        <taxon>Suessiales</taxon>
        <taxon>Symbiodiniaceae</taxon>
        <taxon>Durusdinium</taxon>
    </lineage>
</organism>
<gene>
    <name evidence="1" type="ORF">SCF082_LOCUS5513</name>
</gene>
<evidence type="ECO:0000313" key="2">
    <source>
        <dbReference type="Proteomes" id="UP001642464"/>
    </source>
</evidence>
<accession>A0ABP0I6F8</accession>
<reference evidence="1 2" key="1">
    <citation type="submission" date="2024-02" db="EMBL/GenBank/DDBJ databases">
        <authorList>
            <person name="Chen Y."/>
            <person name="Shah S."/>
            <person name="Dougan E. K."/>
            <person name="Thang M."/>
            <person name="Chan C."/>
        </authorList>
    </citation>
    <scope>NUCLEOTIDE SEQUENCE [LARGE SCALE GENOMIC DNA]</scope>
</reference>
<dbReference type="Proteomes" id="UP001642464">
    <property type="component" value="Unassembled WGS sequence"/>
</dbReference>
<name>A0ABP0I6F8_9DINO</name>
<keyword evidence="2" id="KW-1185">Reference proteome</keyword>
<proteinExistence type="predicted"/>
<protein>
    <submittedName>
        <fullName evidence="1">Uncharacterized protein</fullName>
    </submittedName>
</protein>
<sequence>MAEDFTGFAVDKSNPFLVVVQCLYMVADEAAIKAAAGSKGASGLRPCLRCNAVYGQQTNLRGFPSISEDDYRRFVIQSDQDVKDTMTFLQQHADRPTRLKEKLSGWHLVPESFVMDATCKKFLQPSRVQYDAMHIYFSNGIVGQELGLIFSAAMDAGLNQEALGNFLALPWAAPQSKKIAAFQLRELAKLLKRGSDFKGDASQTLHMLPLMAFFSSEVLSGIEALSLQCASLEKLNLVCLQIQASKQNAKAANGLSDAQRSHFQAFKAAYASEAARPKHHYAFHLEAQVAASACMLDCFTCERKNKKFISIAENIVKLQDFEKSVLLRWLEADAEQCLRLTEDMPDHEVLSSPSALLPPDVLGEHVTISKCMYCPWGTISAGDFFLEGQDAAYKILACMLRDGSGEVLALQHDRLLSRGPEMSWSKWSNGNRAVLIPVEIVMHMAAVSFACADDGQIYLLR</sequence>
<evidence type="ECO:0000313" key="1">
    <source>
        <dbReference type="EMBL" id="CAK8998156.1"/>
    </source>
</evidence>
<comment type="caution">
    <text evidence="1">The sequence shown here is derived from an EMBL/GenBank/DDBJ whole genome shotgun (WGS) entry which is preliminary data.</text>
</comment>